<feature type="transmembrane region" description="Helical" evidence="1">
    <location>
        <begin position="311"/>
        <end position="336"/>
    </location>
</feature>
<dbReference type="OrthoDB" id="5598852at2759"/>
<keyword evidence="3" id="KW-0418">Kinase</keyword>
<dbReference type="VEuPathDB" id="FungiDB:A9K55_003711"/>
<name>A0A2H4S8R3_CORMI</name>
<keyword evidence="1" id="KW-1133">Transmembrane helix</keyword>
<dbReference type="InterPro" id="IPR051678">
    <property type="entry name" value="AGP_Transferase"/>
</dbReference>
<evidence type="ECO:0000313" key="3">
    <source>
        <dbReference type="EMBL" id="ATY59500.1"/>
    </source>
</evidence>
<dbReference type="SUPFAM" id="SSF56112">
    <property type="entry name" value="Protein kinase-like (PK-like)"/>
    <property type="match status" value="1"/>
</dbReference>
<dbReference type="GO" id="GO:0016301">
    <property type="term" value="F:kinase activity"/>
    <property type="evidence" value="ECO:0007669"/>
    <property type="project" value="UniProtKB-KW"/>
</dbReference>
<sequence>MAAFFSDKAITQAECDWFAETRFGGPVQPVAIQGAYSYTVFAGNGGDIVVQFREGGSPLLNPDAPLLQVFASAHPGLVALHAYVGAIGALVIYSMPKLQGATFVEALNTYDQQPDNRLTLAEDLAKFFARSLRAAQGSTSLGPDPDEREQTTKACLARLNHLEKTLPSRFQPAIQHVRDHAAGIFNAKNGYPWVTVHGDLSLSNILVSKSTGRLTGVIDLAELNLLPFGFDFCVIDDLAGEWRPGGWVEHANAQAVRDRFWSTLLSFADPQLQNIKVAWLAGILFRYGTRFDAGFHGMLGRRNNATTDHQILAGLLCFLFLLASLMLLNSALWNVWNAARYLPNNYSVHLSPDGEDVTGGPDTDDRSRLAKIGHVVCFGILFHRKAKGEP</sequence>
<dbReference type="VEuPathDB" id="FungiDB:CCM_06350"/>
<dbReference type="PANTHER" id="PTHR21310">
    <property type="entry name" value="AMINOGLYCOSIDE PHOSPHOTRANSFERASE-RELATED-RELATED"/>
    <property type="match status" value="1"/>
</dbReference>
<dbReference type="Pfam" id="PF01636">
    <property type="entry name" value="APH"/>
    <property type="match status" value="1"/>
</dbReference>
<dbReference type="PANTHER" id="PTHR21310:SF54">
    <property type="entry name" value="AMINOGLYCOSIDE PHOSPHOTRANSFERASE DOMAIN-CONTAINING PROTEIN"/>
    <property type="match status" value="1"/>
</dbReference>
<protein>
    <submittedName>
        <fullName evidence="3">Kinase-like domain</fullName>
    </submittedName>
</protein>
<keyword evidence="1" id="KW-0812">Transmembrane</keyword>
<dbReference type="Gene3D" id="3.90.1200.10">
    <property type="match status" value="1"/>
</dbReference>
<dbReference type="InterPro" id="IPR011009">
    <property type="entry name" value="Kinase-like_dom_sf"/>
</dbReference>
<feature type="domain" description="Aminoglycoside phosphotransferase" evidence="2">
    <location>
        <begin position="35"/>
        <end position="250"/>
    </location>
</feature>
<dbReference type="EMBL" id="CP023322">
    <property type="protein sequence ID" value="ATY59500.1"/>
    <property type="molecule type" value="Genomic_DNA"/>
</dbReference>
<accession>A0A2H4S8R3</accession>
<proteinExistence type="predicted"/>
<dbReference type="Proteomes" id="UP000323067">
    <property type="component" value="Chromosome iv"/>
</dbReference>
<dbReference type="AlphaFoldDB" id="A0A2H4S8R3"/>
<organism evidence="3 4">
    <name type="scientific">Cordyceps militaris</name>
    <name type="common">Caterpillar fungus</name>
    <name type="synonym">Clavaria militaris</name>
    <dbReference type="NCBI Taxonomy" id="73501"/>
    <lineage>
        <taxon>Eukaryota</taxon>
        <taxon>Fungi</taxon>
        <taxon>Dikarya</taxon>
        <taxon>Ascomycota</taxon>
        <taxon>Pezizomycotina</taxon>
        <taxon>Sordariomycetes</taxon>
        <taxon>Hypocreomycetidae</taxon>
        <taxon>Hypocreales</taxon>
        <taxon>Cordycipitaceae</taxon>
        <taxon>Cordyceps</taxon>
    </lineage>
</organism>
<evidence type="ECO:0000259" key="2">
    <source>
        <dbReference type="Pfam" id="PF01636"/>
    </source>
</evidence>
<keyword evidence="1" id="KW-0472">Membrane</keyword>
<keyword evidence="3" id="KW-0808">Transferase</keyword>
<reference evidence="3 4" key="1">
    <citation type="journal article" date="2017" name="BMC Genomics">
        <title>Chromosome level assembly and secondary metabolite potential of the parasitic fungus Cordyceps militaris.</title>
        <authorList>
            <person name="Kramer G.J."/>
            <person name="Nodwell J.R."/>
        </authorList>
    </citation>
    <scope>NUCLEOTIDE SEQUENCE [LARGE SCALE GENOMIC DNA]</scope>
    <source>
        <strain evidence="3 4">ATCC 34164</strain>
    </source>
</reference>
<dbReference type="InterPro" id="IPR002575">
    <property type="entry name" value="Aminoglycoside_PTrfase"/>
</dbReference>
<gene>
    <name evidence="3" type="ORF">A9K55_003711</name>
</gene>
<evidence type="ECO:0000313" key="4">
    <source>
        <dbReference type="Proteomes" id="UP000323067"/>
    </source>
</evidence>
<evidence type="ECO:0000256" key="1">
    <source>
        <dbReference type="SAM" id="Phobius"/>
    </source>
</evidence>